<name>A0ABT6JDM5_9GAMM</name>
<protein>
    <recommendedName>
        <fullName evidence="3">DUF1983 domain-containing protein</fullName>
    </recommendedName>
</protein>
<gene>
    <name evidence="1" type="ORF">QFW77_15100</name>
</gene>
<reference evidence="1 2" key="1">
    <citation type="submission" date="2023-04" db="EMBL/GenBank/DDBJ databases">
        <title>Luteimonas endophyticus RD2P54.</title>
        <authorList>
            <person name="Sun J.-Q."/>
        </authorList>
    </citation>
    <scope>NUCLEOTIDE SEQUENCE [LARGE SCALE GENOMIC DNA]</scope>
    <source>
        <strain evidence="1 2">RD2P54</strain>
    </source>
</reference>
<accession>A0ABT6JDM5</accession>
<evidence type="ECO:0000313" key="1">
    <source>
        <dbReference type="EMBL" id="MDH5824303.1"/>
    </source>
</evidence>
<dbReference type="RefSeq" id="WP_280575614.1">
    <property type="nucleotide sequence ID" value="NZ_JARXRM010000044.1"/>
</dbReference>
<evidence type="ECO:0008006" key="3">
    <source>
        <dbReference type="Google" id="ProtNLM"/>
    </source>
</evidence>
<comment type="caution">
    <text evidence="1">The sequence shown here is derived from an EMBL/GenBank/DDBJ whole genome shotgun (WGS) entry which is preliminary data.</text>
</comment>
<proteinExistence type="predicted"/>
<dbReference type="Proteomes" id="UP001156940">
    <property type="component" value="Unassembled WGS sequence"/>
</dbReference>
<sequence>MNHWNTQFTQMIRKTRPSYWGNWALSGEIAPGAVGVVDPMTGEFTLVADRLEGLTDASLATSRVSSDWSMMTSNVSRTETKIDLDGSAVDPETGTRIEAGVNVEWKFSTQGEMVSQCALASQVMLRDADRTLDAGFDWLAARARESGMGDGSRIAQGFGVVTGVQYARSGLNVASLSADNTFSLAGSVSGVNAMLGKAEGKGSFVSARSSRSVDSHLWPSESGQVAGDPVPIAYTFASFDGRLLLPRWITHIGAYQLILRNNHGGTYIVSAELQYDTPRGAVRRTATISGGLTASISDIPLDATGIRLRLGFKGMFSTEEKTFHWANPRGQWISGVRHVDLFGVWPGETRAVDVEAGLPLA</sequence>
<dbReference type="EMBL" id="JARXRM010000044">
    <property type="protein sequence ID" value="MDH5824303.1"/>
    <property type="molecule type" value="Genomic_DNA"/>
</dbReference>
<keyword evidence="2" id="KW-1185">Reference proteome</keyword>
<organism evidence="1 2">
    <name type="scientific">Luteimonas endophytica</name>
    <dbReference type="NCBI Taxonomy" id="3042023"/>
    <lineage>
        <taxon>Bacteria</taxon>
        <taxon>Pseudomonadati</taxon>
        <taxon>Pseudomonadota</taxon>
        <taxon>Gammaproteobacteria</taxon>
        <taxon>Lysobacterales</taxon>
        <taxon>Lysobacteraceae</taxon>
        <taxon>Luteimonas</taxon>
    </lineage>
</organism>
<evidence type="ECO:0000313" key="2">
    <source>
        <dbReference type="Proteomes" id="UP001156940"/>
    </source>
</evidence>